<accession>A0A2N5UN70</accession>
<gene>
    <name evidence="4" type="ORF">PCANC_12912</name>
    <name evidence="3" type="ORF">PCASD_17452</name>
    <name evidence="2" type="ORF">PCASD_18033</name>
</gene>
<feature type="compositionally biased region" description="Basic and acidic residues" evidence="1">
    <location>
        <begin position="231"/>
        <end position="240"/>
    </location>
</feature>
<dbReference type="AlphaFoldDB" id="A0A2N5UN70"/>
<evidence type="ECO:0000313" key="3">
    <source>
        <dbReference type="EMBL" id="PLW28347.1"/>
    </source>
</evidence>
<evidence type="ECO:0000313" key="4">
    <source>
        <dbReference type="EMBL" id="PLW39218.1"/>
    </source>
</evidence>
<feature type="compositionally biased region" description="Basic residues" evidence="1">
    <location>
        <begin position="162"/>
        <end position="171"/>
    </location>
</feature>
<feature type="region of interest" description="Disordered" evidence="1">
    <location>
        <begin position="382"/>
        <end position="403"/>
    </location>
</feature>
<feature type="compositionally biased region" description="Basic residues" evidence="1">
    <location>
        <begin position="123"/>
        <end position="138"/>
    </location>
</feature>
<dbReference type="OrthoDB" id="2505088at2759"/>
<dbReference type="EMBL" id="PGCI01000368">
    <property type="protein sequence ID" value="PLW28347.1"/>
    <property type="molecule type" value="Genomic_DNA"/>
</dbReference>
<comment type="caution">
    <text evidence="4">The sequence shown here is derived from an EMBL/GenBank/DDBJ whole genome shotgun (WGS) entry which is preliminary data.</text>
</comment>
<feature type="compositionally biased region" description="Basic residues" evidence="1">
    <location>
        <begin position="212"/>
        <end position="223"/>
    </location>
</feature>
<name>A0A2N5UN70_9BASI</name>
<organism evidence="4 5">
    <name type="scientific">Puccinia coronata f. sp. avenae</name>
    <dbReference type="NCBI Taxonomy" id="200324"/>
    <lineage>
        <taxon>Eukaryota</taxon>
        <taxon>Fungi</taxon>
        <taxon>Dikarya</taxon>
        <taxon>Basidiomycota</taxon>
        <taxon>Pucciniomycotina</taxon>
        <taxon>Pucciniomycetes</taxon>
        <taxon>Pucciniales</taxon>
        <taxon>Pucciniaceae</taxon>
        <taxon>Puccinia</taxon>
    </lineage>
</organism>
<dbReference type="Proteomes" id="UP000235388">
    <property type="component" value="Unassembled WGS sequence"/>
</dbReference>
<feature type="region of interest" description="Disordered" evidence="1">
    <location>
        <begin position="123"/>
        <end position="257"/>
    </location>
</feature>
<keyword evidence="5" id="KW-1185">Reference proteome</keyword>
<dbReference type="Proteomes" id="UP000235392">
    <property type="component" value="Unassembled WGS sequence"/>
</dbReference>
<evidence type="ECO:0000313" key="2">
    <source>
        <dbReference type="EMBL" id="PLW14335.1"/>
    </source>
</evidence>
<evidence type="ECO:0000313" key="5">
    <source>
        <dbReference type="Proteomes" id="UP000235388"/>
    </source>
</evidence>
<sequence>MSFSFGDQLRTCVYTCFPCFNQPSSPSSAHADHFPDSINHALLAEEDDFDLDNHEHEHSRDYHFPSASRLSRWDLLVSWLFSRRSAPHSFDNHDIQTSALAQSDEADALLLDDISIAFRARSAHRKSSARSSHSHPRTSRQPQPIPSPAATSIHNNQDHQTSRRPKHHLPSHHSSASPRSRSQRSSSPHVMNTHVQHHKLGHTRHESLSLPSRKKSKKHRSKSSQHSFSARTDETGDTDAKSLPSLDHSCRTATTSSLGPLSLPLQLNADVIKFIHQTYNQESRRLYGRDLSRAQIQQVCEYLISRGSGGQIASCPGESGTVTAEPMSGLAEGVEASKISRPAIEIDSLKHIQLSPTEFLQATKQTNTPIHDQLGLDACNPHSATIPSPADDSLADDVQRAPR</sequence>
<protein>
    <submittedName>
        <fullName evidence="4">Uncharacterized protein</fullName>
    </submittedName>
</protein>
<reference evidence="5 6" key="1">
    <citation type="submission" date="2017-11" db="EMBL/GenBank/DDBJ databases">
        <title>De novo assembly and phasing of dikaryotic genomes from two isolates of Puccinia coronata f. sp. avenae, the causal agent of oat crown rust.</title>
        <authorList>
            <person name="Miller M.E."/>
            <person name="Zhang Y."/>
            <person name="Omidvar V."/>
            <person name="Sperschneider J."/>
            <person name="Schwessinger B."/>
            <person name="Raley C."/>
            <person name="Palmer J.M."/>
            <person name="Garnica D."/>
            <person name="Upadhyaya N."/>
            <person name="Rathjen J."/>
            <person name="Taylor J.M."/>
            <person name="Park R.F."/>
            <person name="Dodds P.N."/>
            <person name="Hirsch C.D."/>
            <person name="Kianian S.F."/>
            <person name="Figueroa M."/>
        </authorList>
    </citation>
    <scope>NUCLEOTIDE SEQUENCE [LARGE SCALE GENOMIC DNA]</scope>
    <source>
        <strain evidence="4">12NC29</strain>
        <strain evidence="2">12SD80</strain>
    </source>
</reference>
<feature type="compositionally biased region" description="Low complexity" evidence="1">
    <location>
        <begin position="172"/>
        <end position="189"/>
    </location>
</feature>
<evidence type="ECO:0000256" key="1">
    <source>
        <dbReference type="SAM" id="MobiDB-lite"/>
    </source>
</evidence>
<dbReference type="EMBL" id="PGCJ01000197">
    <property type="protein sequence ID" value="PLW39218.1"/>
    <property type="molecule type" value="Genomic_DNA"/>
</dbReference>
<evidence type="ECO:0000313" key="6">
    <source>
        <dbReference type="Proteomes" id="UP000235392"/>
    </source>
</evidence>
<dbReference type="EMBL" id="PGCI01000825">
    <property type="protein sequence ID" value="PLW14335.1"/>
    <property type="molecule type" value="Genomic_DNA"/>
</dbReference>
<proteinExistence type="predicted"/>